<dbReference type="Pfam" id="PF00211">
    <property type="entry name" value="Guanylate_cyc"/>
    <property type="match status" value="2"/>
</dbReference>
<sequence>MVLHQKADAVPDSTDIRMVAPERLARYLPVDLSDHLRHTSGVVDIPAVRHHLAAVRTVIATYLPRRVARWALRERRAPPWLEWVEGSLLFADLSGSTALAERLSVLGREGTELVTDFLNSIFARMIDIIYAYGGDLISFGGDALLVLFDGADHPRTAVCAALGLQQALDGYVRHVAGVGDFPMHLHVGVESGQVALMSAGHADTWHYAALGAVVNGVAHAEALAGPGEIVLGRRTRELLSDIVGEPLQDGCFRLRAIAAPIAPSGLEPVYPRDEMPDETLTDLLADLERISPYIPSALLSRIIAVPDKPQVEADLRPVTAVFAQVVGLEALAEALPPVQSARIFERYMIAMQSAIAHYGGVINKLDVAEEGVKLLAIFGAPTAYEDHPERGARAALAMQSALQEVNADVEAHLHGADDPGARPALPAVLLLRQRIGLNPGVVFAGNVGSANRKEYTVMGDAVNIAARVMSAAPWGDIWCGRALAKATVRIVCQPQGVIPLKGKSEPLEICRIVGERETGEATLLMQDALPPLVNRAYEMAWLGEKLATALTSSGQAVRLVGEAGVGKSRLLAALIDLAREHGMRIVSAACLSYTASIPYAAWGELLKSLCGMVAGESSEVRAGKIAAHLAALGAGMEEWLPLLGDLVRLDIPDNRLTRGLDPQLRQERRFDLLERLLLHAATESPLLVVFEDLHWADSVSLELWRRVVQAIRTHPILLLGAHRPTGAFLNDDQAAVLEVQELPADDSDRLVTILSGDVQLPETLRRQIAARAAGNPLFLAELLRAVLAQSNQPLLHSIDNLPDSLNGLLLARIDRLDEHTRNVLRVASVIGQRIPFGVLHAIQNIDRVALLRQLTHLDEQEITMLERLEPERVHMFRHALLQEVAYQSMLYARRRELHGRIGEYLEQRYGDDLDDYYGLLAHHYRLSNRRDKAIHYLLKAGHAARAVFANEEALQYYAWALDALAGDEHDPRRWETHLSIADVEATLGRYDRALEHIARVLEAPGISPNVAQQAYHRRGAVLEKQGGYAAALDALEQAMRIVRAHPADVSPLAAARISADIALVRRRRGEYDLALAACEEGLAMLRSDSQSAEDEKIEARLHAESGSVLTLRGEYARAREFFERSLRVREAIDDLPGMIASHNNIGYLWQLQNDHQRALEHYRVAETLARKIGLRYAITYALGNIAYSLTVLGHYTEAEAHCRDALDLSRQLNAQLETAQLLNTLGIIYYRRGDYAQAQQIYQEALDLHRALGSTDQEANVLVHLAQTYSAQDDYARAADLARQALATAEALQAPSLQAEALNALVEAMIGRGDVEDAAVYADRAVEVSRTLGADDLMAIALRLRGATTVAQGRSWQEDFTASAALCEAVQDRFELARTWSAYGAALLKVGNLDEGIVYLKRAYDTFTVLSASGEANRMHAAYRDMLAA</sequence>
<feature type="domain" description="Guanylate cyclase" evidence="4">
    <location>
        <begin position="87"/>
        <end position="221"/>
    </location>
</feature>
<dbReference type="Gene3D" id="1.25.40.10">
    <property type="entry name" value="Tetratricopeptide repeat domain"/>
    <property type="match status" value="4"/>
</dbReference>
<evidence type="ECO:0000259" key="4">
    <source>
        <dbReference type="PROSITE" id="PS50125"/>
    </source>
</evidence>
<keyword evidence="6" id="KW-1185">Reference proteome</keyword>
<keyword evidence="1" id="KW-0547">Nucleotide-binding</keyword>
<keyword evidence="3" id="KW-0802">TPR repeat</keyword>
<dbReference type="SMART" id="SM00044">
    <property type="entry name" value="CYCc"/>
    <property type="match status" value="1"/>
</dbReference>
<dbReference type="SUPFAM" id="SSF55073">
    <property type="entry name" value="Nucleotide cyclase"/>
    <property type="match status" value="2"/>
</dbReference>
<dbReference type="GO" id="GO:0035556">
    <property type="term" value="P:intracellular signal transduction"/>
    <property type="evidence" value="ECO:0007669"/>
    <property type="project" value="InterPro"/>
</dbReference>
<dbReference type="SMART" id="SM00028">
    <property type="entry name" value="TPR"/>
    <property type="match status" value="10"/>
</dbReference>
<dbReference type="STRING" id="383372.Rcas_2730"/>
<evidence type="ECO:0000313" key="5">
    <source>
        <dbReference type="EMBL" id="ABU58801.1"/>
    </source>
</evidence>
<feature type="domain" description="Guanylate cyclase" evidence="4">
    <location>
        <begin position="319"/>
        <end position="469"/>
    </location>
</feature>
<dbReference type="PROSITE" id="PS50125">
    <property type="entry name" value="GUANYLATE_CYCLASE_2"/>
    <property type="match status" value="2"/>
</dbReference>
<evidence type="ECO:0000256" key="1">
    <source>
        <dbReference type="ARBA" id="ARBA00022741"/>
    </source>
</evidence>
<dbReference type="InterPro" id="IPR019734">
    <property type="entry name" value="TPR_rpt"/>
</dbReference>
<dbReference type="InterPro" id="IPR027417">
    <property type="entry name" value="P-loop_NTPase"/>
</dbReference>
<dbReference type="KEGG" id="rca:Rcas_2730"/>
<evidence type="ECO:0000256" key="2">
    <source>
        <dbReference type="ARBA" id="ARBA00022840"/>
    </source>
</evidence>
<evidence type="ECO:0000256" key="3">
    <source>
        <dbReference type="PROSITE-ProRule" id="PRU00339"/>
    </source>
</evidence>
<protein>
    <submittedName>
        <fullName evidence="5">Adenylate/guanylate cyclase with TPR repeats</fullName>
    </submittedName>
</protein>
<dbReference type="InterPro" id="IPR029787">
    <property type="entry name" value="Nucleotide_cyclase"/>
</dbReference>
<dbReference type="InterPro" id="IPR001054">
    <property type="entry name" value="A/G_cyclase"/>
</dbReference>
<dbReference type="InterPro" id="IPR041664">
    <property type="entry name" value="AAA_16"/>
</dbReference>
<dbReference type="GO" id="GO:0005737">
    <property type="term" value="C:cytoplasm"/>
    <property type="evidence" value="ECO:0007669"/>
    <property type="project" value="TreeGrafter"/>
</dbReference>
<dbReference type="Pfam" id="PF13374">
    <property type="entry name" value="TPR_10"/>
    <property type="match status" value="1"/>
</dbReference>
<organism evidence="5 6">
    <name type="scientific">Roseiflexus castenholzii (strain DSM 13941 / HLO8)</name>
    <dbReference type="NCBI Taxonomy" id="383372"/>
    <lineage>
        <taxon>Bacteria</taxon>
        <taxon>Bacillati</taxon>
        <taxon>Chloroflexota</taxon>
        <taxon>Chloroflexia</taxon>
        <taxon>Chloroflexales</taxon>
        <taxon>Roseiflexineae</taxon>
        <taxon>Roseiflexaceae</taxon>
        <taxon>Roseiflexus</taxon>
    </lineage>
</organism>
<dbReference type="Pfam" id="PF13191">
    <property type="entry name" value="AAA_16"/>
    <property type="match status" value="1"/>
</dbReference>
<dbReference type="eggNOG" id="COG2114">
    <property type="taxonomic scope" value="Bacteria"/>
</dbReference>
<dbReference type="EMBL" id="CP000804">
    <property type="protein sequence ID" value="ABU58801.1"/>
    <property type="molecule type" value="Genomic_DNA"/>
</dbReference>
<dbReference type="eggNOG" id="COG0457">
    <property type="taxonomic scope" value="Bacteria"/>
</dbReference>
<dbReference type="GO" id="GO:0004016">
    <property type="term" value="F:adenylate cyclase activity"/>
    <property type="evidence" value="ECO:0007669"/>
    <property type="project" value="TreeGrafter"/>
</dbReference>
<proteinExistence type="predicted"/>
<dbReference type="eggNOG" id="COG3899">
    <property type="taxonomic scope" value="Bacteria"/>
</dbReference>
<dbReference type="Proteomes" id="UP000000263">
    <property type="component" value="Chromosome"/>
</dbReference>
<feature type="repeat" description="TPR" evidence="3">
    <location>
        <begin position="1012"/>
        <end position="1045"/>
    </location>
</feature>
<dbReference type="GO" id="GO:0005524">
    <property type="term" value="F:ATP binding"/>
    <property type="evidence" value="ECO:0007669"/>
    <property type="project" value="UniProtKB-KW"/>
</dbReference>
<name>A7NMN0_ROSCS</name>
<dbReference type="Gene3D" id="3.30.70.1230">
    <property type="entry name" value="Nucleotide cyclase"/>
    <property type="match status" value="2"/>
</dbReference>
<dbReference type="PANTHER" id="PTHR16305">
    <property type="entry name" value="TESTICULAR SOLUBLE ADENYLYL CYCLASE"/>
    <property type="match status" value="1"/>
</dbReference>
<dbReference type="PROSITE" id="PS50293">
    <property type="entry name" value="TPR_REGION"/>
    <property type="match status" value="1"/>
</dbReference>
<evidence type="ECO:0000313" key="6">
    <source>
        <dbReference type="Proteomes" id="UP000000263"/>
    </source>
</evidence>
<gene>
    <name evidence="5" type="ordered locus">Rcas_2730</name>
</gene>
<dbReference type="PANTHER" id="PTHR16305:SF28">
    <property type="entry name" value="GUANYLATE CYCLASE DOMAIN-CONTAINING PROTEIN"/>
    <property type="match status" value="1"/>
</dbReference>
<keyword evidence="2" id="KW-0067">ATP-binding</keyword>
<reference evidence="5 6" key="1">
    <citation type="submission" date="2007-08" db="EMBL/GenBank/DDBJ databases">
        <title>Complete sequence of Roseiflexus castenholzii DSM 13941.</title>
        <authorList>
            <consortium name="US DOE Joint Genome Institute"/>
            <person name="Copeland A."/>
            <person name="Lucas S."/>
            <person name="Lapidus A."/>
            <person name="Barry K."/>
            <person name="Glavina del Rio T."/>
            <person name="Dalin E."/>
            <person name="Tice H."/>
            <person name="Pitluck S."/>
            <person name="Thompson L.S."/>
            <person name="Brettin T."/>
            <person name="Bruce D."/>
            <person name="Detter J.C."/>
            <person name="Han C."/>
            <person name="Tapia R."/>
            <person name="Schmutz J."/>
            <person name="Larimer F."/>
            <person name="Land M."/>
            <person name="Hauser L."/>
            <person name="Kyrpides N."/>
            <person name="Mikhailova N."/>
            <person name="Bryant D.A."/>
            <person name="Hanada S."/>
            <person name="Tsukatani Y."/>
            <person name="Richardson P."/>
        </authorList>
    </citation>
    <scope>NUCLEOTIDE SEQUENCE [LARGE SCALE GENOMIC DNA]</scope>
    <source>
        <strain evidence="6">DSM 13941 / HLO8</strain>
    </source>
</reference>
<dbReference type="InterPro" id="IPR011990">
    <property type="entry name" value="TPR-like_helical_dom_sf"/>
</dbReference>
<dbReference type="Pfam" id="PF13424">
    <property type="entry name" value="TPR_12"/>
    <property type="match status" value="2"/>
</dbReference>
<dbReference type="CDD" id="cd07302">
    <property type="entry name" value="CHD"/>
    <property type="match status" value="2"/>
</dbReference>
<dbReference type="SUPFAM" id="SSF48452">
    <property type="entry name" value="TPR-like"/>
    <property type="match status" value="3"/>
</dbReference>
<feature type="repeat" description="TPR" evidence="3">
    <location>
        <begin position="1219"/>
        <end position="1252"/>
    </location>
</feature>
<accession>A7NMN0</accession>
<dbReference type="SUPFAM" id="SSF52540">
    <property type="entry name" value="P-loop containing nucleoside triphosphate hydrolases"/>
    <property type="match status" value="1"/>
</dbReference>
<dbReference type="HOGENOM" id="CLU_004435_4_0_0"/>
<dbReference type="GO" id="GO:0009190">
    <property type="term" value="P:cyclic nucleotide biosynthetic process"/>
    <property type="evidence" value="ECO:0007669"/>
    <property type="project" value="InterPro"/>
</dbReference>
<dbReference type="PROSITE" id="PS50005">
    <property type="entry name" value="TPR"/>
    <property type="match status" value="2"/>
</dbReference>